<dbReference type="RefSeq" id="XP_018296339.1">
    <property type="nucleotide sequence ID" value="XM_018434796.1"/>
</dbReference>
<dbReference type="STRING" id="763407.A0A167PPE9"/>
<dbReference type="GeneID" id="28995702"/>
<dbReference type="OrthoDB" id="2013972at2759"/>
<dbReference type="InterPro" id="IPR041698">
    <property type="entry name" value="Methyltransf_25"/>
</dbReference>
<evidence type="ECO:0000313" key="3">
    <source>
        <dbReference type="EMBL" id="OAD78299.1"/>
    </source>
</evidence>
<organism evidence="3 4">
    <name type="scientific">Phycomyces blakesleeanus (strain ATCC 8743b / DSM 1359 / FGSC 10004 / NBRC 33097 / NRRL 1555)</name>
    <dbReference type="NCBI Taxonomy" id="763407"/>
    <lineage>
        <taxon>Eukaryota</taxon>
        <taxon>Fungi</taxon>
        <taxon>Fungi incertae sedis</taxon>
        <taxon>Mucoromycota</taxon>
        <taxon>Mucoromycotina</taxon>
        <taxon>Mucoromycetes</taxon>
        <taxon>Mucorales</taxon>
        <taxon>Phycomycetaceae</taxon>
        <taxon>Phycomyces</taxon>
    </lineage>
</organism>
<sequence length="540" mass="62296">MGNIASHHVQALNKTQTDTRFYPPRETNSGTKRATSLPAELQPHQKPFLSKFGAAKARIHRTFRPKPKDQTNNKKTKKGEKHSKKNSQSSSSLIELDQSQSQSISDGNRRYSHHRDSKYQYPIDEQEQDRLIQMHFLLKQCFDGNFSAPVKNLLSRTALTSWDSSSINRVSWATSATSQSTQSSIRNTWVRQSVPPRVLDIACGTGTWAMEMAVDFPDAEVHGVDITDTMYPLTIKPPNVSFIKADVLDPKGLPYPSEYFDYVHMQLVYACFSRPDWTTIVKEIRRVLKPGGYVEFRELDPILHNAGPVTEAFLGSLTKGMERLHGINSFWSRYLCQYIERPGDMTDIHHEIVSVGVGWGRTVADMTYEAVEEDFRAVKRLVRTALSISSEEYESRVTTMMNEMRAHKTYENYHMCWARKPLLDLDSIFYDRQQMPTNIMINNSSKNIDIDSNSSDKKKKNNVDYSNDNILLQQDPHHLHQHHLYHNNINNCLYYQLNNPSRMRRMSSMSCLEGKMKEEERRRNDTVSDIYQFVEGYNAS</sequence>
<dbReference type="PANTHER" id="PTHR43591">
    <property type="entry name" value="METHYLTRANSFERASE"/>
    <property type="match status" value="1"/>
</dbReference>
<accession>A0A167PPE9</accession>
<dbReference type="InterPro" id="IPR029063">
    <property type="entry name" value="SAM-dependent_MTases_sf"/>
</dbReference>
<dbReference type="SUPFAM" id="SSF53335">
    <property type="entry name" value="S-adenosyl-L-methionine-dependent methyltransferases"/>
    <property type="match status" value="1"/>
</dbReference>
<dbReference type="AlphaFoldDB" id="A0A167PPE9"/>
<dbReference type="InParanoid" id="A0A167PPE9"/>
<reference evidence="4" key="1">
    <citation type="submission" date="2015-06" db="EMBL/GenBank/DDBJ databases">
        <title>Expansion of signal transduction pathways in fungi by whole-genome duplication.</title>
        <authorList>
            <consortium name="DOE Joint Genome Institute"/>
            <person name="Corrochano L.M."/>
            <person name="Kuo A."/>
            <person name="Marcet-Houben M."/>
            <person name="Polaino S."/>
            <person name="Salamov A."/>
            <person name="Villalobos J.M."/>
            <person name="Alvarez M.I."/>
            <person name="Avalos J."/>
            <person name="Benito E.P."/>
            <person name="Benoit I."/>
            <person name="Burger G."/>
            <person name="Camino L.P."/>
            <person name="Canovas D."/>
            <person name="Cerda-Olmedo E."/>
            <person name="Cheng J.-F."/>
            <person name="Dominguez A."/>
            <person name="Elias M."/>
            <person name="Eslava A.P."/>
            <person name="Glaser F."/>
            <person name="Grimwood J."/>
            <person name="Gutierrez G."/>
            <person name="Heitman J."/>
            <person name="Henrissat B."/>
            <person name="Iturriaga E.A."/>
            <person name="Lang B.F."/>
            <person name="Lavin J.L."/>
            <person name="Lee S."/>
            <person name="Li W."/>
            <person name="Lindquist E."/>
            <person name="Lopez-Garcia S."/>
            <person name="Luque E.M."/>
            <person name="Marcos A.T."/>
            <person name="Martin J."/>
            <person name="McCluskey K."/>
            <person name="Medina H.R."/>
            <person name="Miralles-Duran A."/>
            <person name="Miyazaki A."/>
            <person name="Munoz-Torres E."/>
            <person name="Oguiza J.A."/>
            <person name="Ohm R."/>
            <person name="Olmedo M."/>
            <person name="Orejas M."/>
            <person name="Ortiz-Castellanos L."/>
            <person name="Pisabarro A.G."/>
            <person name="Rodriguez-Romero J."/>
            <person name="Ruiz-Herrera J."/>
            <person name="Ruiz-Vazquez R."/>
            <person name="Sanz C."/>
            <person name="Schackwitz W."/>
            <person name="Schmutz J."/>
            <person name="Shahriari M."/>
            <person name="Shelest E."/>
            <person name="Silva-Franco F."/>
            <person name="Soanes D."/>
            <person name="Syed K."/>
            <person name="Tagua V.G."/>
            <person name="Talbot N.J."/>
            <person name="Thon M."/>
            <person name="De vries R.P."/>
            <person name="Wiebenga A."/>
            <person name="Yadav J.S."/>
            <person name="Braun E.L."/>
            <person name="Baker S."/>
            <person name="Garre V."/>
            <person name="Horwitz B."/>
            <person name="Torres-Martinez S."/>
            <person name="Idnurm A."/>
            <person name="Herrera-Estrella A."/>
            <person name="Gabaldon T."/>
            <person name="Grigoriev I.V."/>
        </authorList>
    </citation>
    <scope>NUCLEOTIDE SEQUENCE [LARGE SCALE GENOMIC DNA]</scope>
    <source>
        <strain evidence="4">NRRL 1555(-)</strain>
    </source>
</reference>
<evidence type="ECO:0000259" key="2">
    <source>
        <dbReference type="Pfam" id="PF13649"/>
    </source>
</evidence>
<feature type="domain" description="Methyltransferase" evidence="2">
    <location>
        <begin position="198"/>
        <end position="292"/>
    </location>
</feature>
<dbReference type="VEuPathDB" id="FungiDB:PHYBLDRAFT_163418"/>
<protein>
    <recommendedName>
        <fullName evidence="2">Methyltransferase domain-containing protein</fullName>
    </recommendedName>
</protein>
<feature type="compositionally biased region" description="Basic residues" evidence="1">
    <location>
        <begin position="74"/>
        <end position="85"/>
    </location>
</feature>
<name>A0A167PPE9_PHYB8</name>
<evidence type="ECO:0000256" key="1">
    <source>
        <dbReference type="SAM" id="MobiDB-lite"/>
    </source>
</evidence>
<dbReference type="Proteomes" id="UP000077315">
    <property type="component" value="Unassembled WGS sequence"/>
</dbReference>
<dbReference type="CDD" id="cd02440">
    <property type="entry name" value="AdoMet_MTases"/>
    <property type="match status" value="1"/>
</dbReference>
<dbReference type="FunCoup" id="A0A167PPE9">
    <property type="interactions" value="3"/>
</dbReference>
<dbReference type="Pfam" id="PF13649">
    <property type="entry name" value="Methyltransf_25"/>
    <property type="match status" value="1"/>
</dbReference>
<dbReference type="EMBL" id="KV440973">
    <property type="protein sequence ID" value="OAD78299.1"/>
    <property type="molecule type" value="Genomic_DNA"/>
</dbReference>
<feature type="compositionally biased region" description="Low complexity" evidence="1">
    <location>
        <begin position="86"/>
        <end position="106"/>
    </location>
</feature>
<evidence type="ECO:0000313" key="4">
    <source>
        <dbReference type="Proteomes" id="UP000077315"/>
    </source>
</evidence>
<keyword evidence="4" id="KW-1185">Reference proteome</keyword>
<proteinExistence type="predicted"/>
<dbReference type="Gene3D" id="3.40.50.150">
    <property type="entry name" value="Vaccinia Virus protein VP39"/>
    <property type="match status" value="1"/>
</dbReference>
<feature type="region of interest" description="Disordered" evidence="1">
    <location>
        <begin position="1"/>
        <end position="117"/>
    </location>
</feature>
<gene>
    <name evidence="3" type="ORF">PHYBLDRAFT_163418</name>
</gene>